<sequence length="63" mass="7048">MSAYAAGNFTDAEGTIYAKDLGKSGRLFKWKNGLTAMSFPLQGERTMLKKWRCDTGLDITNNR</sequence>
<organism evidence="2 5">
    <name type="scientific">Raoultella planticola</name>
    <name type="common">Klebsiella planticola</name>
    <dbReference type="NCBI Taxonomy" id="575"/>
    <lineage>
        <taxon>Bacteria</taxon>
        <taxon>Pseudomonadati</taxon>
        <taxon>Pseudomonadota</taxon>
        <taxon>Gammaproteobacteria</taxon>
        <taxon>Enterobacterales</taxon>
        <taxon>Enterobacteriaceae</taxon>
        <taxon>Klebsiella/Raoultella group</taxon>
        <taxon>Raoultella</taxon>
    </lineage>
</organism>
<reference evidence="1 6" key="3">
    <citation type="submission" date="2023-12" db="EMBL/GenBank/DDBJ databases">
        <title>N/s.</title>
        <authorList>
            <person name="Dale J."/>
        </authorList>
    </citation>
    <scope>NUCLEOTIDE SEQUENCE [LARGE SCALE GENOMIC DNA]</scope>
    <source>
        <strain evidence="1 6">2023EL-01226</strain>
    </source>
</reference>
<dbReference type="EMBL" id="JAXUDK010000006">
    <property type="protein sequence ID" value="MDZ7465979.1"/>
    <property type="molecule type" value="Genomic_DNA"/>
</dbReference>
<evidence type="ECO:0000313" key="4">
    <source>
        <dbReference type="Proteomes" id="UP000078124"/>
    </source>
</evidence>
<dbReference type="EMBL" id="QKOX01000020">
    <property type="protein sequence ID" value="RWT20703.1"/>
    <property type="molecule type" value="Genomic_DNA"/>
</dbReference>
<keyword evidence="6" id="KW-1185">Reference proteome</keyword>
<proteinExistence type="predicted"/>
<reference evidence="2 5" key="2">
    <citation type="submission" date="2018-06" db="EMBL/GenBank/DDBJ databases">
        <title>Carbapenemase-producing Enterobacteriaceae present in wastewater treatment plant effluent and nearby surface waters in the US.</title>
        <authorList>
            <person name="Mathys D.A."/>
            <person name="Mollenkopf D.F."/>
            <person name="Feicht S.M."/>
            <person name="Adams R.J."/>
            <person name="Albers A.L."/>
            <person name="Stuever D.M."/>
            <person name="Daniels J.B."/>
            <person name="Wittum T.E."/>
        </authorList>
    </citation>
    <scope>NUCLEOTIDE SEQUENCE [LARGE SCALE GENOMIC DNA]</scope>
    <source>
        <strain evidence="2 5">GEO_47_Down_B</strain>
    </source>
</reference>
<evidence type="ECO:0000313" key="6">
    <source>
        <dbReference type="Proteomes" id="UP001293169"/>
    </source>
</evidence>
<comment type="caution">
    <text evidence="2">The sequence shown here is derived from an EMBL/GenBank/DDBJ whole genome shotgun (WGS) entry which is preliminary data.</text>
</comment>
<dbReference type="RefSeq" id="WP_053085173.1">
    <property type="nucleotide sequence ID" value="NZ_BIJB01000002.1"/>
</dbReference>
<reference evidence="3 4" key="1">
    <citation type="submission" date="2016-05" db="EMBL/GenBank/DDBJ databases">
        <authorList>
            <consortium name="Pathogen Informatics"/>
        </authorList>
    </citation>
    <scope>NUCLEOTIDE SEQUENCE [LARGE SCALE GENOMIC DNA]</scope>
    <source>
        <strain evidence="3 4">2880STDY5682802</strain>
    </source>
</reference>
<gene>
    <name evidence="2" type="ORF">DN603_18475</name>
    <name evidence="3" type="ORF">SAMEA2273876_02717</name>
    <name evidence="1" type="ORF">U5E74_09940</name>
</gene>
<evidence type="ECO:0000313" key="2">
    <source>
        <dbReference type="EMBL" id="RWT20703.1"/>
    </source>
</evidence>
<protein>
    <submittedName>
        <fullName evidence="2">Uncharacterized protein</fullName>
    </submittedName>
</protein>
<dbReference type="EMBL" id="FLAC01000009">
    <property type="protein sequence ID" value="SAP84497.1"/>
    <property type="molecule type" value="Genomic_DNA"/>
</dbReference>
<dbReference type="AlphaFoldDB" id="A0A443VJM6"/>
<dbReference type="Proteomes" id="UP000078124">
    <property type="component" value="Unassembled WGS sequence"/>
</dbReference>
<evidence type="ECO:0000313" key="5">
    <source>
        <dbReference type="Proteomes" id="UP000288843"/>
    </source>
</evidence>
<dbReference type="Proteomes" id="UP001293169">
    <property type="component" value="Unassembled WGS sequence"/>
</dbReference>
<name>A0A443VJM6_RAOPL</name>
<dbReference type="Proteomes" id="UP000288843">
    <property type="component" value="Unassembled WGS sequence"/>
</dbReference>
<evidence type="ECO:0000313" key="1">
    <source>
        <dbReference type="EMBL" id="MDZ7465979.1"/>
    </source>
</evidence>
<evidence type="ECO:0000313" key="3">
    <source>
        <dbReference type="EMBL" id="SAP84497.1"/>
    </source>
</evidence>
<accession>A0A443VJM6</accession>